<dbReference type="PROSITE" id="PS50110">
    <property type="entry name" value="RESPONSE_REGULATORY"/>
    <property type="match status" value="1"/>
</dbReference>
<dbReference type="InterPro" id="IPR011990">
    <property type="entry name" value="TPR-like_helical_dom_sf"/>
</dbReference>
<organism evidence="3 4">
    <name type="scientific">Deinobacterium chartae</name>
    <dbReference type="NCBI Taxonomy" id="521158"/>
    <lineage>
        <taxon>Bacteria</taxon>
        <taxon>Thermotogati</taxon>
        <taxon>Deinococcota</taxon>
        <taxon>Deinococci</taxon>
        <taxon>Deinococcales</taxon>
        <taxon>Deinococcaceae</taxon>
        <taxon>Deinobacterium</taxon>
    </lineage>
</organism>
<dbReference type="RefSeq" id="WP_183987684.1">
    <property type="nucleotide sequence ID" value="NZ_JACHHG010000008.1"/>
</dbReference>
<keyword evidence="4" id="KW-1185">Reference proteome</keyword>
<dbReference type="SMART" id="SM00448">
    <property type="entry name" value="REC"/>
    <property type="match status" value="1"/>
</dbReference>
<dbReference type="EMBL" id="JACHHG010000008">
    <property type="protein sequence ID" value="MBB6098935.1"/>
    <property type="molecule type" value="Genomic_DNA"/>
</dbReference>
<dbReference type="GO" id="GO:0000160">
    <property type="term" value="P:phosphorelay signal transduction system"/>
    <property type="evidence" value="ECO:0007669"/>
    <property type="project" value="InterPro"/>
</dbReference>
<dbReference type="InterPro" id="IPR036388">
    <property type="entry name" value="WH-like_DNA-bd_sf"/>
</dbReference>
<dbReference type="Gene3D" id="3.40.50.2300">
    <property type="match status" value="1"/>
</dbReference>
<dbReference type="Proteomes" id="UP000569951">
    <property type="component" value="Unassembled WGS sequence"/>
</dbReference>
<name>A0A841I4X2_9DEIO</name>
<dbReference type="Gene3D" id="1.10.10.10">
    <property type="entry name" value="Winged helix-like DNA-binding domain superfamily/Winged helix DNA-binding domain"/>
    <property type="match status" value="1"/>
</dbReference>
<evidence type="ECO:0000256" key="1">
    <source>
        <dbReference type="PROSITE-ProRule" id="PRU00169"/>
    </source>
</evidence>
<sequence length="340" mass="38224">MSHVLVVGTDPSALQLIGLTLECAGHQVWTFEQVSRALELLERTPPDLLIAAADLLPNGGLELLHLLRSDARWARIPFVLLAPGADAAAMRAAMLLGADDVLTTLSPPETLLQTVEVRLQRVRELRGEAGAAQVRVRAMGRAEVLWRGVPVVWNSRKAAELFFFLLEKGGSSSWEAAEALWPEKDEEKASSLFHTTLHRLRRSLAPEAITQANRRYGLSEALRLRYDVQEYRRRAREALDADEIGLLDGAIALHGDFLPGFESDWCEEVRAELGAIQVELLRRAAALHEPERPQLAARYSEQAVRIDPLDERNWRDLERLLNRLEDPRSRAAARRIPWWG</sequence>
<protein>
    <submittedName>
        <fullName evidence="3">Two-component SAPR family response regulator</fullName>
    </submittedName>
</protein>
<comment type="caution">
    <text evidence="3">The sequence shown here is derived from an EMBL/GenBank/DDBJ whole genome shotgun (WGS) entry which is preliminary data.</text>
</comment>
<dbReference type="SMART" id="SM01043">
    <property type="entry name" value="BTAD"/>
    <property type="match status" value="1"/>
</dbReference>
<dbReference type="Gene3D" id="1.25.40.10">
    <property type="entry name" value="Tetratricopeptide repeat domain"/>
    <property type="match status" value="1"/>
</dbReference>
<gene>
    <name evidence="3" type="ORF">HNR42_002370</name>
</gene>
<reference evidence="3 4" key="1">
    <citation type="submission" date="2020-08" db="EMBL/GenBank/DDBJ databases">
        <title>Genomic Encyclopedia of Type Strains, Phase IV (KMG-IV): sequencing the most valuable type-strain genomes for metagenomic binning, comparative biology and taxonomic classification.</title>
        <authorList>
            <person name="Goeker M."/>
        </authorList>
    </citation>
    <scope>NUCLEOTIDE SEQUENCE [LARGE SCALE GENOMIC DNA]</scope>
    <source>
        <strain evidence="3 4">DSM 21458</strain>
    </source>
</reference>
<feature type="domain" description="Response regulatory" evidence="2">
    <location>
        <begin position="3"/>
        <end position="119"/>
    </location>
</feature>
<dbReference type="PANTHER" id="PTHR35807:SF2">
    <property type="entry name" value="TRANSCRIPTIONAL ACTIVATOR DOMAIN"/>
    <property type="match status" value="1"/>
</dbReference>
<dbReference type="InterPro" id="IPR051677">
    <property type="entry name" value="AfsR-DnrI-RedD_regulator"/>
</dbReference>
<evidence type="ECO:0000313" key="3">
    <source>
        <dbReference type="EMBL" id="MBB6098935.1"/>
    </source>
</evidence>
<evidence type="ECO:0000313" key="4">
    <source>
        <dbReference type="Proteomes" id="UP000569951"/>
    </source>
</evidence>
<dbReference type="InterPro" id="IPR005158">
    <property type="entry name" value="BTAD"/>
</dbReference>
<comment type="caution">
    <text evidence="1">Lacks conserved residue(s) required for the propagation of feature annotation.</text>
</comment>
<dbReference type="InterPro" id="IPR011006">
    <property type="entry name" value="CheY-like_superfamily"/>
</dbReference>
<accession>A0A841I4X2</accession>
<dbReference type="SUPFAM" id="SSF52172">
    <property type="entry name" value="CheY-like"/>
    <property type="match status" value="1"/>
</dbReference>
<dbReference type="PANTHER" id="PTHR35807">
    <property type="entry name" value="TRANSCRIPTIONAL REGULATOR REDD-RELATED"/>
    <property type="match status" value="1"/>
</dbReference>
<dbReference type="Pfam" id="PF00072">
    <property type="entry name" value="Response_reg"/>
    <property type="match status" value="1"/>
</dbReference>
<dbReference type="AlphaFoldDB" id="A0A841I4X2"/>
<evidence type="ECO:0000259" key="2">
    <source>
        <dbReference type="PROSITE" id="PS50110"/>
    </source>
</evidence>
<proteinExistence type="predicted"/>
<dbReference type="InterPro" id="IPR001789">
    <property type="entry name" value="Sig_transdc_resp-reg_receiver"/>
</dbReference>